<dbReference type="EMBL" id="PJQL01002968">
    <property type="protein sequence ID" value="RCH82581.1"/>
    <property type="molecule type" value="Genomic_DNA"/>
</dbReference>
<dbReference type="Pfam" id="PF01803">
    <property type="entry name" value="LIM_bind"/>
    <property type="match status" value="1"/>
</dbReference>
<protein>
    <recommendedName>
        <fullName evidence="4">LIM-domain binding protein-domain-containing protein</fullName>
    </recommendedName>
</protein>
<dbReference type="Proteomes" id="UP000252139">
    <property type="component" value="Unassembled WGS sequence"/>
</dbReference>
<gene>
    <name evidence="2" type="ORF">CU097_000247</name>
</gene>
<organism evidence="2 3">
    <name type="scientific">Rhizopus azygosporus</name>
    <name type="common">Rhizopus microsporus var. azygosporus</name>
    <dbReference type="NCBI Taxonomy" id="86630"/>
    <lineage>
        <taxon>Eukaryota</taxon>
        <taxon>Fungi</taxon>
        <taxon>Fungi incertae sedis</taxon>
        <taxon>Mucoromycota</taxon>
        <taxon>Mucoromycotina</taxon>
        <taxon>Mucoromycetes</taxon>
        <taxon>Mucorales</taxon>
        <taxon>Mucorineae</taxon>
        <taxon>Rhizopodaceae</taxon>
        <taxon>Rhizopus</taxon>
    </lineage>
</organism>
<dbReference type="PANTHER" id="PTHR10378">
    <property type="entry name" value="LIM DOMAIN-BINDING PROTEIN"/>
    <property type="match status" value="1"/>
</dbReference>
<dbReference type="AlphaFoldDB" id="A0A367IYP3"/>
<dbReference type="OrthoDB" id="774557at2759"/>
<dbReference type="STRING" id="86630.A0A367IYP3"/>
<evidence type="ECO:0000313" key="2">
    <source>
        <dbReference type="EMBL" id="RCH82581.1"/>
    </source>
</evidence>
<evidence type="ECO:0008006" key="4">
    <source>
        <dbReference type="Google" id="ProtNLM"/>
    </source>
</evidence>
<feature type="region of interest" description="Disordered" evidence="1">
    <location>
        <begin position="476"/>
        <end position="517"/>
    </location>
</feature>
<evidence type="ECO:0000256" key="1">
    <source>
        <dbReference type="SAM" id="MobiDB-lite"/>
    </source>
</evidence>
<name>A0A367IYP3_RHIAZ</name>
<proteinExistence type="predicted"/>
<feature type="compositionally biased region" description="Polar residues" evidence="1">
    <location>
        <begin position="165"/>
        <end position="176"/>
    </location>
</feature>
<sequence length="517" mass="58494">IMSTAIPSAAGTTPQPSGLHSQMPPGGPQGYANAQAQAQHIFRQKQLLAMKQHHLLQQQQHMQQQQQLQLQQQYLNQPQATAAQLLLRKQQMQQMQQMQFLRIQQAQQQVQQQAQQPQPQAQQQQTQQQQVQQAQQAQQQLQRQQQMQQAQQQQTQPMIVRPGTHASTPMMNSQGSPAMTVAKTIAVPRAQTSGQAVLRLLQFAEQLSPGEQAADRSFWDNFVQDFFTSASTLKIGLFNTETSERKSFEVNQSLIARYFHTQYMCGISSIQMTLEKTAEYIFPGDIMNVECPRVSLVHRYENGILVMSTGHLMAQFIMSPEGVWKIEHMDFACQNYEEYINRASIKTEPIPNSKKKIPPQHSVFPDSPINKWGLPPRVFHILQISDIAERLGEVVFHSIVTGSGPKESLNAIAFHKQQELAKENEGEDIKPEILSTAMAPSPIVKTQTGVRPQPFTPLQQQQLRQQQLQAAAAFQQQFHQQPPTPHYQPAYPTNNNTTNNSNQFNSTPTTSPMTRNN</sequence>
<accession>A0A367IYP3</accession>
<keyword evidence="3" id="KW-1185">Reference proteome</keyword>
<feature type="region of interest" description="Disordered" evidence="1">
    <location>
        <begin position="148"/>
        <end position="176"/>
    </location>
</feature>
<feature type="non-terminal residue" evidence="2">
    <location>
        <position position="1"/>
    </location>
</feature>
<reference evidence="2 3" key="1">
    <citation type="journal article" date="2018" name="G3 (Bethesda)">
        <title>Phylogenetic and Phylogenomic Definition of Rhizopus Species.</title>
        <authorList>
            <person name="Gryganskyi A.P."/>
            <person name="Golan J."/>
            <person name="Dolatabadi S."/>
            <person name="Mondo S."/>
            <person name="Robb S."/>
            <person name="Idnurm A."/>
            <person name="Muszewska A."/>
            <person name="Steczkiewicz K."/>
            <person name="Masonjones S."/>
            <person name="Liao H.L."/>
            <person name="Gajdeczka M.T."/>
            <person name="Anike F."/>
            <person name="Vuek A."/>
            <person name="Anishchenko I.M."/>
            <person name="Voigt K."/>
            <person name="de Hoog G.S."/>
            <person name="Smith M.E."/>
            <person name="Heitman J."/>
            <person name="Vilgalys R."/>
            <person name="Stajich J.E."/>
        </authorList>
    </citation>
    <scope>NUCLEOTIDE SEQUENCE [LARGE SCALE GENOMIC DNA]</scope>
    <source>
        <strain evidence="2 3">CBS 357.93</strain>
    </source>
</reference>
<comment type="caution">
    <text evidence="2">The sequence shown here is derived from an EMBL/GenBank/DDBJ whole genome shotgun (WGS) entry which is preliminary data.</text>
</comment>
<feature type="region of interest" description="Disordered" evidence="1">
    <location>
        <begin position="1"/>
        <end position="33"/>
    </location>
</feature>
<evidence type="ECO:0000313" key="3">
    <source>
        <dbReference type="Proteomes" id="UP000252139"/>
    </source>
</evidence>
<feature type="compositionally biased region" description="Polar residues" evidence="1">
    <location>
        <begin position="1"/>
        <end position="20"/>
    </location>
</feature>
<dbReference type="InterPro" id="IPR029005">
    <property type="entry name" value="LIM-bd/SEUSS"/>
</dbReference>